<feature type="transmembrane region" description="Helical" evidence="1">
    <location>
        <begin position="767"/>
        <end position="785"/>
    </location>
</feature>
<feature type="transmembrane region" description="Helical" evidence="1">
    <location>
        <begin position="688"/>
        <end position="707"/>
    </location>
</feature>
<accession>A0A9D2HLX6</accession>
<dbReference type="AlphaFoldDB" id="A0A9D2HLX6"/>
<gene>
    <name evidence="2" type="ORF">H9784_00635</name>
</gene>
<sequence length="1022" mass="115786">MGRGGQDVSKGKRRFSRYFDRQDREILVLVNRILDAPDDAMSPLSGDLANPELHPHGIKEMVTSQVSRMACATVNLLRNLEVGGSSARDRLCALQSLFDEVLASAHSPLRRNTARVLLQIMKDMVRAQGNATEQLKLAHDFRKAALGTPRVVRRMLARYHLPEMPEEWNQIAFDDHVYDVNTKGRKTPTHLIMDAWIKGLRTLTVLYDNCIELDAAEELLEAASITDTTVRVGIEYQVPFYGRYVSFLWVPRGFVSRQGFLEFMDGAPMRKMQERGQAVLSWRRDRALRLLDIWNRRQRPQLERQWGVSVAPGSAEAFLNFLGRRHSVSLRLAEYLHQLVLPSLRLRARQLESRRNAGDEAARQEIEALEQLTVDIIYHEWFPALQEASLPDAEIPGEDPDTPELRCLTAAELTRQLRDLMPGYQLTLCTENLSAADVIELLWDCQGGITHLELFNTKSWMLGQLTGMEAISRLLQVLNHGHGPRMKQMIRQIIRRLERDGPVERLAKFQEILRNVPKLWETYRRTPLKTQLGSNAATRLRAFGMGFAIMETLPPRGVAALRRDGAPCIPVRVPVEEKLVFAEPDHPGRLQRLLAGCRGFPVLARLGRERRQEWIPASENCRYCPEGNIHTLGGHNIPAPNALLDTPKTAPGSPGFRYLNTGLMLWAKVVVGFIPAFATFLATQEWWLLAWFGSFIWFGITGVRNVLQMVMAAQGATRGTLTRWKEHVSLNRLCDSLMYTGISVLLLEGVVRVGILQRLCGVTVEDSPLLVFTVLNVINGFYIFAHNIYRGFPRQAAVGNLFRSALAIPISSLYNAGLWGLLLSFGVADPLVYLAPSAAIVSKTASDTVAALIEGLADARLNIRMRRRDYEGKLRRAFDCYTRLELLFPREDALIKLARPGGLGERGGREASRLERALIIAALDLMYFWFYLPRAQEACGQILRAMSAADRRVFFRSQLVLLREKEISQLMVDGLVGRNFSKPLAFFLDRHNEYLRAMTRLCRDGVRTRKDERLDTERGDWG</sequence>
<name>A0A9D2HLX6_9BACT</name>
<comment type="caution">
    <text evidence="2">The sequence shown here is derived from an EMBL/GenBank/DDBJ whole genome shotgun (WGS) entry which is preliminary data.</text>
</comment>
<proteinExistence type="predicted"/>
<organism evidence="2 3">
    <name type="scientific">Candidatus Desulfovibrio intestinavium</name>
    <dbReference type="NCBI Taxonomy" id="2838534"/>
    <lineage>
        <taxon>Bacteria</taxon>
        <taxon>Pseudomonadati</taxon>
        <taxon>Thermodesulfobacteriota</taxon>
        <taxon>Desulfovibrionia</taxon>
        <taxon>Desulfovibrionales</taxon>
        <taxon>Desulfovibrionaceae</taxon>
        <taxon>Desulfovibrio</taxon>
    </lineage>
</organism>
<keyword evidence="1" id="KW-0472">Membrane</keyword>
<reference evidence="2" key="2">
    <citation type="submission" date="2021-04" db="EMBL/GenBank/DDBJ databases">
        <authorList>
            <person name="Gilroy R."/>
        </authorList>
    </citation>
    <scope>NUCLEOTIDE SEQUENCE</scope>
    <source>
        <strain evidence="2">5032</strain>
    </source>
</reference>
<evidence type="ECO:0000313" key="3">
    <source>
        <dbReference type="Proteomes" id="UP000823821"/>
    </source>
</evidence>
<reference evidence="2" key="1">
    <citation type="journal article" date="2021" name="PeerJ">
        <title>Extensive microbial diversity within the chicken gut microbiome revealed by metagenomics and culture.</title>
        <authorList>
            <person name="Gilroy R."/>
            <person name="Ravi A."/>
            <person name="Getino M."/>
            <person name="Pursley I."/>
            <person name="Horton D.L."/>
            <person name="Alikhan N.F."/>
            <person name="Baker D."/>
            <person name="Gharbi K."/>
            <person name="Hall N."/>
            <person name="Watson M."/>
            <person name="Adriaenssens E.M."/>
            <person name="Foster-Nyarko E."/>
            <person name="Jarju S."/>
            <person name="Secka A."/>
            <person name="Antonio M."/>
            <person name="Oren A."/>
            <person name="Chaudhuri R.R."/>
            <person name="La Ragione R."/>
            <person name="Hildebrand F."/>
            <person name="Pallen M.J."/>
        </authorList>
    </citation>
    <scope>NUCLEOTIDE SEQUENCE</scope>
    <source>
        <strain evidence="2">5032</strain>
    </source>
</reference>
<evidence type="ECO:0000313" key="2">
    <source>
        <dbReference type="EMBL" id="HJA78068.1"/>
    </source>
</evidence>
<protein>
    <submittedName>
        <fullName evidence="2">Uncharacterized protein</fullName>
    </submittedName>
</protein>
<keyword evidence="1" id="KW-1133">Transmembrane helix</keyword>
<dbReference type="EMBL" id="DWZD01000006">
    <property type="protein sequence ID" value="HJA78068.1"/>
    <property type="molecule type" value="Genomic_DNA"/>
</dbReference>
<feature type="transmembrane region" description="Helical" evidence="1">
    <location>
        <begin position="806"/>
        <end position="827"/>
    </location>
</feature>
<feature type="transmembrane region" description="Helical" evidence="1">
    <location>
        <begin position="663"/>
        <end position="682"/>
    </location>
</feature>
<evidence type="ECO:0000256" key="1">
    <source>
        <dbReference type="SAM" id="Phobius"/>
    </source>
</evidence>
<keyword evidence="1" id="KW-0812">Transmembrane</keyword>
<dbReference type="Proteomes" id="UP000823821">
    <property type="component" value="Unassembled WGS sequence"/>
</dbReference>